<evidence type="ECO:0000256" key="1">
    <source>
        <dbReference type="ARBA" id="ARBA00022729"/>
    </source>
</evidence>
<feature type="domain" description="Yeast cell wall synthesis Kre9/Knh1-like N-terminal" evidence="4">
    <location>
        <begin position="28"/>
        <end position="115"/>
    </location>
</feature>
<sequence length="207" mass="20664">MKLAALLASAAYIVSFVSAQTPIVSITSPLANTRVKAGTEVIISWVNSKVSTIPQIVLAKGPATALQPLMTIATNVNANDMKYVWKVPKELPDGNDYAFELGTSPDIAFTGAFTIEGGTGGPLPAQSSSDSTPSANSAPSSSSSANSNTNNSGAVATPASVSSSSTSSQTSQGAGASHASSASQNSNPAQVMVAVGLAAIVAAQHLL</sequence>
<dbReference type="InterPro" id="IPR052982">
    <property type="entry name" value="SRP1/TIP1-like"/>
</dbReference>
<organism evidence="5">
    <name type="scientific">Rhizopus microsporus var. microsporus</name>
    <dbReference type="NCBI Taxonomy" id="86635"/>
    <lineage>
        <taxon>Eukaryota</taxon>
        <taxon>Fungi</taxon>
        <taxon>Fungi incertae sedis</taxon>
        <taxon>Mucoromycota</taxon>
        <taxon>Mucoromycotina</taxon>
        <taxon>Mucoromycetes</taxon>
        <taxon>Mucorales</taxon>
        <taxon>Mucorineae</taxon>
        <taxon>Rhizopodaceae</taxon>
        <taxon>Rhizopus</taxon>
    </lineage>
</organism>
<gene>
    <name evidence="5" type="ORF">BCV72DRAFT_231174</name>
</gene>
<feature type="region of interest" description="Disordered" evidence="2">
    <location>
        <begin position="119"/>
        <end position="184"/>
    </location>
</feature>
<evidence type="ECO:0000313" key="5">
    <source>
        <dbReference type="EMBL" id="ORE04645.1"/>
    </source>
</evidence>
<dbReference type="EMBL" id="KV921965">
    <property type="protein sequence ID" value="ORE04645.1"/>
    <property type="molecule type" value="Genomic_DNA"/>
</dbReference>
<dbReference type="PANTHER" id="PTHR40633">
    <property type="entry name" value="MATRIX PROTEIN, PUTATIVE (AFU_ORTHOLOGUE AFUA_8G05410)-RELATED"/>
    <property type="match status" value="1"/>
</dbReference>
<name>A0A1X0QY28_RHIZD</name>
<protein>
    <recommendedName>
        <fullName evidence="4">Yeast cell wall synthesis Kre9/Knh1-like N-terminal domain-containing protein</fullName>
    </recommendedName>
</protein>
<evidence type="ECO:0000256" key="2">
    <source>
        <dbReference type="SAM" id="MobiDB-lite"/>
    </source>
</evidence>
<evidence type="ECO:0000256" key="3">
    <source>
        <dbReference type="SAM" id="SignalP"/>
    </source>
</evidence>
<dbReference type="VEuPathDB" id="FungiDB:BCV72DRAFT_231174"/>
<feature type="compositionally biased region" description="Low complexity" evidence="2">
    <location>
        <begin position="127"/>
        <end position="184"/>
    </location>
</feature>
<feature type="chain" id="PRO_5013366730" description="Yeast cell wall synthesis Kre9/Knh1-like N-terminal domain-containing protein" evidence="3">
    <location>
        <begin position="20"/>
        <end position="207"/>
    </location>
</feature>
<dbReference type="OrthoDB" id="2260257at2759"/>
<accession>A0A1X0QY28</accession>
<dbReference type="Proteomes" id="UP000242414">
    <property type="component" value="Unassembled WGS sequence"/>
</dbReference>
<dbReference type="AlphaFoldDB" id="A0A1X0QY28"/>
<dbReference type="PANTHER" id="PTHR40633:SF1">
    <property type="entry name" value="GPI ANCHORED SERINE-THREONINE RICH PROTEIN (AFU_ORTHOLOGUE AFUA_1G03630)"/>
    <property type="match status" value="1"/>
</dbReference>
<evidence type="ECO:0000259" key="4">
    <source>
        <dbReference type="Pfam" id="PF10342"/>
    </source>
</evidence>
<reference evidence="5" key="1">
    <citation type="journal article" date="2016" name="Proc. Natl. Acad. Sci. U.S.A.">
        <title>Lipid metabolic changes in an early divergent fungus govern the establishment of a mutualistic symbiosis with endobacteria.</title>
        <authorList>
            <person name="Lastovetsky O.A."/>
            <person name="Gaspar M.L."/>
            <person name="Mondo S.J."/>
            <person name="LaButti K.M."/>
            <person name="Sandor L."/>
            <person name="Grigoriev I.V."/>
            <person name="Henry S.A."/>
            <person name="Pawlowska T.E."/>
        </authorList>
    </citation>
    <scope>NUCLEOTIDE SEQUENCE [LARGE SCALE GENOMIC DNA]</scope>
    <source>
        <strain evidence="5">ATCC 52814</strain>
    </source>
</reference>
<feature type="signal peptide" evidence="3">
    <location>
        <begin position="1"/>
        <end position="19"/>
    </location>
</feature>
<keyword evidence="1 3" id="KW-0732">Signal</keyword>
<dbReference type="InterPro" id="IPR018466">
    <property type="entry name" value="Kre9/Knh1-like_N"/>
</dbReference>
<dbReference type="Pfam" id="PF10342">
    <property type="entry name" value="Kre9_KNH"/>
    <property type="match status" value="1"/>
</dbReference>
<proteinExistence type="predicted"/>